<comment type="caution">
    <text evidence="2">The sequence shown here is derived from an EMBL/GenBank/DDBJ whole genome shotgun (WGS) entry which is preliminary data.</text>
</comment>
<evidence type="ECO:0000256" key="1">
    <source>
        <dbReference type="SAM" id="MobiDB-lite"/>
    </source>
</evidence>
<feature type="region of interest" description="Disordered" evidence="1">
    <location>
        <begin position="401"/>
        <end position="438"/>
    </location>
</feature>
<keyword evidence="3" id="KW-1185">Reference proteome</keyword>
<proteinExistence type="predicted"/>
<dbReference type="Proteomes" id="UP001287356">
    <property type="component" value="Unassembled WGS sequence"/>
</dbReference>
<name>A0AAE0NFI3_9PEZI</name>
<dbReference type="Gene3D" id="3.40.120.10">
    <property type="entry name" value="Alpha-D-Glucose-1,6-Bisphosphate, subunit A, domain 3"/>
    <property type="match status" value="1"/>
</dbReference>
<dbReference type="AlphaFoldDB" id="A0AAE0NFI3"/>
<evidence type="ECO:0008006" key="4">
    <source>
        <dbReference type="Google" id="ProtNLM"/>
    </source>
</evidence>
<reference evidence="2" key="1">
    <citation type="journal article" date="2023" name="Mol. Phylogenet. Evol.">
        <title>Genome-scale phylogeny and comparative genomics of the fungal order Sordariales.</title>
        <authorList>
            <person name="Hensen N."/>
            <person name="Bonometti L."/>
            <person name="Westerberg I."/>
            <person name="Brannstrom I.O."/>
            <person name="Guillou S."/>
            <person name="Cros-Aarteil S."/>
            <person name="Calhoun S."/>
            <person name="Haridas S."/>
            <person name="Kuo A."/>
            <person name="Mondo S."/>
            <person name="Pangilinan J."/>
            <person name="Riley R."/>
            <person name="LaButti K."/>
            <person name="Andreopoulos B."/>
            <person name="Lipzen A."/>
            <person name="Chen C."/>
            <person name="Yan M."/>
            <person name="Daum C."/>
            <person name="Ng V."/>
            <person name="Clum A."/>
            <person name="Steindorff A."/>
            <person name="Ohm R.A."/>
            <person name="Martin F."/>
            <person name="Silar P."/>
            <person name="Natvig D.O."/>
            <person name="Lalanne C."/>
            <person name="Gautier V."/>
            <person name="Ament-Velasquez S.L."/>
            <person name="Kruys A."/>
            <person name="Hutchinson M.I."/>
            <person name="Powell A.J."/>
            <person name="Barry K."/>
            <person name="Miller A.N."/>
            <person name="Grigoriev I.V."/>
            <person name="Debuchy R."/>
            <person name="Gladieux P."/>
            <person name="Hiltunen Thoren M."/>
            <person name="Johannesson H."/>
        </authorList>
    </citation>
    <scope>NUCLEOTIDE SEQUENCE</scope>
    <source>
        <strain evidence="2">CBS 958.72</strain>
    </source>
</reference>
<reference evidence="2" key="2">
    <citation type="submission" date="2023-06" db="EMBL/GenBank/DDBJ databases">
        <authorList>
            <consortium name="Lawrence Berkeley National Laboratory"/>
            <person name="Haridas S."/>
            <person name="Hensen N."/>
            <person name="Bonometti L."/>
            <person name="Westerberg I."/>
            <person name="Brannstrom I.O."/>
            <person name="Guillou S."/>
            <person name="Cros-Aarteil S."/>
            <person name="Calhoun S."/>
            <person name="Kuo A."/>
            <person name="Mondo S."/>
            <person name="Pangilinan J."/>
            <person name="Riley R."/>
            <person name="Labutti K."/>
            <person name="Andreopoulos B."/>
            <person name="Lipzen A."/>
            <person name="Chen C."/>
            <person name="Yanf M."/>
            <person name="Daum C."/>
            <person name="Ng V."/>
            <person name="Clum A."/>
            <person name="Steindorff A."/>
            <person name="Ohm R."/>
            <person name="Martin F."/>
            <person name="Silar P."/>
            <person name="Natvig D."/>
            <person name="Lalanne C."/>
            <person name="Gautier V."/>
            <person name="Ament-Velasquez S.L."/>
            <person name="Kruys A."/>
            <person name="Hutchinson M.I."/>
            <person name="Powell A.J."/>
            <person name="Barry K."/>
            <person name="Miller A.N."/>
            <person name="Grigoriev I.V."/>
            <person name="Debuchy R."/>
            <person name="Gladieux P."/>
            <person name="Thoren M.H."/>
            <person name="Johannesson H."/>
        </authorList>
    </citation>
    <scope>NUCLEOTIDE SEQUENCE</scope>
    <source>
        <strain evidence="2">CBS 958.72</strain>
    </source>
</reference>
<protein>
    <recommendedName>
        <fullName evidence="4">BTB domain-containing protein</fullName>
    </recommendedName>
</protein>
<gene>
    <name evidence="2" type="ORF">B0T24DRAFT_717935</name>
</gene>
<evidence type="ECO:0000313" key="2">
    <source>
        <dbReference type="EMBL" id="KAK3380583.1"/>
    </source>
</evidence>
<accession>A0AAE0NFI3</accession>
<evidence type="ECO:0000313" key="3">
    <source>
        <dbReference type="Proteomes" id="UP001287356"/>
    </source>
</evidence>
<organism evidence="2 3">
    <name type="scientific">Lasiosphaeria ovina</name>
    <dbReference type="NCBI Taxonomy" id="92902"/>
    <lineage>
        <taxon>Eukaryota</taxon>
        <taxon>Fungi</taxon>
        <taxon>Dikarya</taxon>
        <taxon>Ascomycota</taxon>
        <taxon>Pezizomycotina</taxon>
        <taxon>Sordariomycetes</taxon>
        <taxon>Sordariomycetidae</taxon>
        <taxon>Sordariales</taxon>
        <taxon>Lasiosphaeriaceae</taxon>
        <taxon>Lasiosphaeria</taxon>
    </lineage>
</organism>
<dbReference type="EMBL" id="JAULSN010000002">
    <property type="protein sequence ID" value="KAK3380583.1"/>
    <property type="molecule type" value="Genomic_DNA"/>
</dbReference>
<sequence length="468" mass="51349">MDRHGDLKLIVGPAGGEREFIVCSRASTAFSSMLNRREYVESRPADPHGPWVVALPVDDPEAAEVVLNIVHGNLDRVPAGADTSLSLIQRTIILADKYLLLGLLRPWALSWRAALSTAAQDLEYGALCSEVIGVAWVTRFLILRGASTNGRLNVRNERNLNRLDDDDYMPPLFIGNIADFQFDATRFMFERLIDIVNELKTSVGDAIKRAGPYGPDGGAFPTRCEGPGDDGRGCAFCHAKFVRVMIVTLRDDAGIEDVIMDGRIDLEENVRNVYVGGMDSVLVWMRRTIEEVGRGDTACNPLSGLLTEMEEIIEERTGELMREYEDHLRKQRAVVVRLKRPSRPKLVTALADALVATKTEFIDYGWLTPPQLHSLVRATNTEGNPLSYGKVSIPTRTLRIRSAPSSQSSPEKECGGGISGTRISGDKEEGGGGGVEALQSLSTGTLGRAFKRLLENMLLADNGTDIFH</sequence>